<dbReference type="PROSITE" id="PS00217">
    <property type="entry name" value="SUGAR_TRANSPORT_2"/>
    <property type="match status" value="1"/>
</dbReference>
<comment type="subcellular location">
    <subcellularLocation>
        <location evidence="1">Membrane</location>
        <topology evidence="1">Multi-pass membrane protein</topology>
    </subcellularLocation>
</comment>
<keyword evidence="2 5" id="KW-0812">Transmembrane</keyword>
<dbReference type="AlphaFoldDB" id="A0A7M7SRE6"/>
<dbReference type="GO" id="GO:0022857">
    <property type="term" value="F:transmembrane transporter activity"/>
    <property type="evidence" value="ECO:0007669"/>
    <property type="project" value="InterPro"/>
</dbReference>
<dbReference type="GO" id="GO:0016020">
    <property type="term" value="C:membrane"/>
    <property type="evidence" value="ECO:0007669"/>
    <property type="project" value="UniProtKB-SubCell"/>
</dbReference>
<dbReference type="PROSITE" id="PS50850">
    <property type="entry name" value="MFS"/>
    <property type="match status" value="1"/>
</dbReference>
<organism evidence="7">
    <name type="scientific">Apis mellifera</name>
    <name type="common">Honeybee</name>
    <dbReference type="NCBI Taxonomy" id="7460"/>
    <lineage>
        <taxon>Eukaryota</taxon>
        <taxon>Metazoa</taxon>
        <taxon>Ecdysozoa</taxon>
        <taxon>Arthropoda</taxon>
        <taxon>Hexapoda</taxon>
        <taxon>Insecta</taxon>
        <taxon>Pterygota</taxon>
        <taxon>Neoptera</taxon>
        <taxon>Endopterygota</taxon>
        <taxon>Hymenoptera</taxon>
        <taxon>Apocrita</taxon>
        <taxon>Aculeata</taxon>
        <taxon>Apoidea</taxon>
        <taxon>Anthophila</taxon>
        <taxon>Apidae</taxon>
        <taxon>Apis</taxon>
    </lineage>
</organism>
<dbReference type="InterPro" id="IPR005829">
    <property type="entry name" value="Sugar_transporter_CS"/>
</dbReference>
<proteinExistence type="predicted"/>
<dbReference type="InterPro" id="IPR036259">
    <property type="entry name" value="MFS_trans_sf"/>
</dbReference>
<feature type="transmembrane region" description="Helical" evidence="5">
    <location>
        <begin position="351"/>
        <end position="373"/>
    </location>
</feature>
<accession>A0A7M7SRE6</accession>
<evidence type="ECO:0000313" key="8">
    <source>
        <dbReference type="Proteomes" id="UP000005203"/>
    </source>
</evidence>
<dbReference type="SUPFAM" id="SSF103473">
    <property type="entry name" value="MFS general substrate transporter"/>
    <property type="match status" value="1"/>
</dbReference>
<dbReference type="Pfam" id="PF00083">
    <property type="entry name" value="Sugar_tr"/>
    <property type="match status" value="1"/>
</dbReference>
<evidence type="ECO:0000256" key="1">
    <source>
        <dbReference type="ARBA" id="ARBA00004141"/>
    </source>
</evidence>
<keyword evidence="3 5" id="KW-1133">Transmembrane helix</keyword>
<dbReference type="GeneID" id="551053"/>
<feature type="transmembrane region" description="Helical" evidence="5">
    <location>
        <begin position="380"/>
        <end position="401"/>
    </location>
</feature>
<dbReference type="Gene3D" id="1.20.1250.20">
    <property type="entry name" value="MFS general substrate transporter like domains"/>
    <property type="match status" value="1"/>
</dbReference>
<feature type="transmembrane region" description="Helical" evidence="5">
    <location>
        <begin position="136"/>
        <end position="156"/>
    </location>
</feature>
<evidence type="ECO:0000256" key="5">
    <source>
        <dbReference type="SAM" id="Phobius"/>
    </source>
</evidence>
<dbReference type="EnsemblMetazoa" id="XM_026444624">
    <property type="protein sequence ID" value="XP_026300409"/>
    <property type="gene ID" value="LOC551053"/>
</dbReference>
<sequence>MTSPIPSEECCSILGHSTIDYTKVNEVKNVCEDIENNNTQDKDKIFNNKDNVIYYSSNSKGIFAQCLLAGAVLLVATSGGMPIGYSATLLPQLAEENGTMHADQELGSWIASVHSLATPIGSLMSGPLLDGIGRRGALQFSAIPLSVGWFIIGFATNIPCLLVGRVVLGFGVGLMAAPAQVFLGEMADPKLRGLLTGCTLTFYCLGIVIIYALGASFTWDIVAFCGIIIPTTALIALLLIPESPAWLVRRKKPDKARKALLWLRGNNEKQVEAELEILESRAKLDATRMANTSLFEKKSSVISTLLDPSVFKPLTIINIFNFLQLLSGTFIMVFYAVNLVTNIGGDNINSYLAAVITAIIRLVFSILASFLLLRISRRYLGIFSAVGSALASFAVAIYISIKEDFIDVNDAVGVIGVFIIFGISSLVEGLFIYIVLPETKNRTLQEIEDYFQQDNLFWITRSRKNRKYDIVNKA</sequence>
<evidence type="ECO:0000256" key="4">
    <source>
        <dbReference type="ARBA" id="ARBA00023136"/>
    </source>
</evidence>
<evidence type="ECO:0000313" key="9">
    <source>
        <dbReference type="RefSeq" id="XP_026300409.1"/>
    </source>
</evidence>
<keyword evidence="8" id="KW-1185">Reference proteome</keyword>
<dbReference type="PANTHER" id="PTHR48021">
    <property type="match status" value="1"/>
</dbReference>
<dbReference type="InterPro" id="IPR005828">
    <property type="entry name" value="MFS_sugar_transport-like"/>
</dbReference>
<feature type="transmembrane region" description="Helical" evidence="5">
    <location>
        <begin position="162"/>
        <end position="182"/>
    </location>
</feature>
<reference evidence="9" key="2">
    <citation type="submission" date="2025-04" db="UniProtKB">
        <authorList>
            <consortium name="RefSeq"/>
        </authorList>
    </citation>
    <scope>IDENTIFICATION</scope>
    <source>
        <strain evidence="9">DH4</strain>
        <tissue evidence="9">Whole body</tissue>
    </source>
</reference>
<dbReference type="InterPro" id="IPR020846">
    <property type="entry name" value="MFS_dom"/>
</dbReference>
<dbReference type="RefSeq" id="XP_026300409.1">
    <property type="nucleotide sequence ID" value="XM_026444624.1"/>
</dbReference>
<dbReference type="PANTHER" id="PTHR48021:SF7">
    <property type="entry name" value="RH09188P"/>
    <property type="match status" value="1"/>
</dbReference>
<keyword evidence="4 5" id="KW-0472">Membrane</keyword>
<protein>
    <submittedName>
        <fullName evidence="9">Facilitated trehalose transporter Tret1 isoform X2</fullName>
    </submittedName>
</protein>
<feature type="domain" description="Major facilitator superfamily (MFS) profile" evidence="6">
    <location>
        <begin position="68"/>
        <end position="474"/>
    </location>
</feature>
<dbReference type="Proteomes" id="UP000005203">
    <property type="component" value="Linkage group LG13"/>
</dbReference>
<evidence type="ECO:0000313" key="7">
    <source>
        <dbReference type="EnsemblMetazoa" id="XP_026300409"/>
    </source>
</evidence>
<feature type="transmembrane region" description="Helical" evidence="5">
    <location>
        <begin position="221"/>
        <end position="240"/>
    </location>
</feature>
<dbReference type="OrthoDB" id="4142200at2759"/>
<feature type="transmembrane region" description="Helical" evidence="5">
    <location>
        <begin position="62"/>
        <end position="86"/>
    </location>
</feature>
<evidence type="ECO:0000256" key="3">
    <source>
        <dbReference type="ARBA" id="ARBA00022989"/>
    </source>
</evidence>
<dbReference type="PROSITE" id="PS00216">
    <property type="entry name" value="SUGAR_TRANSPORT_1"/>
    <property type="match status" value="1"/>
</dbReference>
<feature type="transmembrane region" description="Helical" evidence="5">
    <location>
        <begin position="106"/>
        <end position="124"/>
    </location>
</feature>
<feature type="transmembrane region" description="Helical" evidence="5">
    <location>
        <begin position="194"/>
        <end position="215"/>
    </location>
</feature>
<name>A0A7M7SRE6_APIME</name>
<evidence type="ECO:0000259" key="6">
    <source>
        <dbReference type="PROSITE" id="PS50850"/>
    </source>
</evidence>
<reference evidence="7" key="1">
    <citation type="submission" date="2021-01" db="UniProtKB">
        <authorList>
            <consortium name="EnsemblMetazoa"/>
        </authorList>
    </citation>
    <scope>IDENTIFICATION</scope>
    <source>
        <strain evidence="7">DH4</strain>
    </source>
</reference>
<evidence type="ECO:0000256" key="2">
    <source>
        <dbReference type="ARBA" id="ARBA00022692"/>
    </source>
</evidence>
<dbReference type="InterPro" id="IPR050549">
    <property type="entry name" value="MFS_Trehalose_Transporter"/>
</dbReference>
<feature type="transmembrane region" description="Helical" evidence="5">
    <location>
        <begin position="319"/>
        <end position="339"/>
    </location>
</feature>
<accession>A0A8B8HC55</accession>
<feature type="transmembrane region" description="Helical" evidence="5">
    <location>
        <begin position="413"/>
        <end position="436"/>
    </location>
</feature>
<gene>
    <name evidence="9" type="primary">LOC551053</name>
</gene>